<keyword evidence="3" id="KW-1185">Reference proteome</keyword>
<dbReference type="EMBL" id="JBHTMN010000011">
    <property type="protein sequence ID" value="MFD1383793.1"/>
    <property type="molecule type" value="Genomic_DNA"/>
</dbReference>
<evidence type="ECO:0000313" key="3">
    <source>
        <dbReference type="Proteomes" id="UP001597059"/>
    </source>
</evidence>
<keyword evidence="1" id="KW-0732">Signal</keyword>
<proteinExistence type="predicted"/>
<evidence type="ECO:0000256" key="1">
    <source>
        <dbReference type="SAM" id="SignalP"/>
    </source>
</evidence>
<protein>
    <recommendedName>
        <fullName evidence="4">DUF4148 domain-containing protein</fullName>
    </recommendedName>
</protein>
<gene>
    <name evidence="2" type="ORF">ACFQ45_10460</name>
</gene>
<comment type="caution">
    <text evidence="2">The sequence shown here is derived from an EMBL/GenBank/DDBJ whole genome shotgun (WGS) entry which is preliminary data.</text>
</comment>
<evidence type="ECO:0000313" key="2">
    <source>
        <dbReference type="EMBL" id="MFD1383793.1"/>
    </source>
</evidence>
<organism evidence="2 3">
    <name type="scientific">Rhodanobacter aciditrophus</name>
    <dbReference type="NCBI Taxonomy" id="1623218"/>
    <lineage>
        <taxon>Bacteria</taxon>
        <taxon>Pseudomonadati</taxon>
        <taxon>Pseudomonadota</taxon>
        <taxon>Gammaproteobacteria</taxon>
        <taxon>Lysobacterales</taxon>
        <taxon>Rhodanobacteraceae</taxon>
        <taxon>Rhodanobacter</taxon>
    </lineage>
</organism>
<dbReference type="Proteomes" id="UP001597059">
    <property type="component" value="Unassembled WGS sequence"/>
</dbReference>
<accession>A0ABW4B2Q4</accession>
<feature type="signal peptide" evidence="1">
    <location>
        <begin position="1"/>
        <end position="21"/>
    </location>
</feature>
<dbReference type="RefSeq" id="WP_377367398.1">
    <property type="nucleotide sequence ID" value="NZ_JBHTMN010000011.1"/>
</dbReference>
<name>A0ABW4B2Q4_9GAMM</name>
<reference evidence="3" key="1">
    <citation type="journal article" date="2019" name="Int. J. Syst. Evol. Microbiol.">
        <title>The Global Catalogue of Microorganisms (GCM) 10K type strain sequencing project: providing services to taxonomists for standard genome sequencing and annotation.</title>
        <authorList>
            <consortium name="The Broad Institute Genomics Platform"/>
            <consortium name="The Broad Institute Genome Sequencing Center for Infectious Disease"/>
            <person name="Wu L."/>
            <person name="Ma J."/>
        </authorList>
    </citation>
    <scope>NUCLEOTIDE SEQUENCE [LARGE SCALE GENOMIC DNA]</scope>
    <source>
        <strain evidence="3">JCM 30774</strain>
    </source>
</reference>
<evidence type="ECO:0008006" key="4">
    <source>
        <dbReference type="Google" id="ProtNLM"/>
    </source>
</evidence>
<sequence>MKFKTPALIAALAVAATSSFAASDNIHDDLMAAKADVKALSAQLETMGVDVDSTVDFNGPVTFTQQEAAYSEKAAELQSQLETIRTAN</sequence>
<feature type="chain" id="PRO_5045575921" description="DUF4148 domain-containing protein" evidence="1">
    <location>
        <begin position="22"/>
        <end position="88"/>
    </location>
</feature>